<evidence type="ECO:0008006" key="3">
    <source>
        <dbReference type="Google" id="ProtNLM"/>
    </source>
</evidence>
<evidence type="ECO:0000313" key="1">
    <source>
        <dbReference type="EMBL" id="QBD74638.1"/>
    </source>
</evidence>
<proteinExistence type="predicted"/>
<name>A0A4P6JHW6_KTERU</name>
<dbReference type="EMBL" id="CP035758">
    <property type="protein sequence ID" value="QBD74638.1"/>
    <property type="molecule type" value="Genomic_DNA"/>
</dbReference>
<protein>
    <recommendedName>
        <fullName evidence="3">Neutral/alkaline non-lysosomal ceramidase N-terminal domain-containing protein</fullName>
    </recommendedName>
</protein>
<dbReference type="Proteomes" id="UP000290365">
    <property type="component" value="Chromosome"/>
</dbReference>
<gene>
    <name evidence="1" type="ORF">EPA93_00980</name>
</gene>
<dbReference type="RefSeq" id="WP_129885237.1">
    <property type="nucleotide sequence ID" value="NZ_CP035758.1"/>
</dbReference>
<evidence type="ECO:0000313" key="2">
    <source>
        <dbReference type="Proteomes" id="UP000290365"/>
    </source>
</evidence>
<dbReference type="OrthoDB" id="337762at2"/>
<reference evidence="1 2" key="1">
    <citation type="submission" date="2019-01" db="EMBL/GenBank/DDBJ databases">
        <title>Ktedonosporobacter rubrisoli SCAWS-G2.</title>
        <authorList>
            <person name="Huang Y."/>
            <person name="Yan B."/>
        </authorList>
    </citation>
    <scope>NUCLEOTIDE SEQUENCE [LARGE SCALE GENOMIC DNA]</scope>
    <source>
        <strain evidence="1 2">SCAWS-G2</strain>
    </source>
</reference>
<organism evidence="1 2">
    <name type="scientific">Ktedonosporobacter rubrisoli</name>
    <dbReference type="NCBI Taxonomy" id="2509675"/>
    <lineage>
        <taxon>Bacteria</taxon>
        <taxon>Bacillati</taxon>
        <taxon>Chloroflexota</taxon>
        <taxon>Ktedonobacteria</taxon>
        <taxon>Ktedonobacterales</taxon>
        <taxon>Ktedonosporobacteraceae</taxon>
        <taxon>Ktedonosporobacter</taxon>
    </lineage>
</organism>
<dbReference type="KEGG" id="kbs:EPA93_00980"/>
<dbReference type="AlphaFoldDB" id="A0A4P6JHW6"/>
<sequence length="459" mass="49140">MSYTEFTSNHTLLMGVARAVITPPVGSEMSGFIARNSGMLGVHDNLYMRAMAWSNGGKDACALLLTLDVIGLDHSTVETLREHITNSTAIPGERIAITATHTHGGPAVMDGRLGGKVDPGYLDSLLQQATEVTSLAIGKMIPVTARFTIGTEPTVGKNRRIPGGIIDPDVPVVRFDSLDGQTYALLVSYACHPVTLGADNLLTTADYPGYTVRTLEAIYTNAHVQFVTGCCGQINTGHSAQDSVKGRGLERRTYAECQRLGRLIAAAALQASERGAAPGGTPLATITTTQGNAKVQILRRIVELPLRESESPEALQRFAAQCTEEATRLQSTGISTGDVLLLRSWAEWAKKLSTDPDPQKSIRAEIMLLALGEICIVMLPGEPFVELGLSIKARAKHKALMVIGYANGCPGYIADRSAHEAGGYEVTEAYRFYNYPAGFAPEAADMLIEGALELLARLE</sequence>
<accession>A0A4P6JHW6</accession>
<keyword evidence="2" id="KW-1185">Reference proteome</keyword>